<accession>L0PDD2</accession>
<dbReference type="STRING" id="1209962.L0PDD2"/>
<protein>
    <submittedName>
        <fullName evidence="2">Uncharacterized protein</fullName>
    </submittedName>
</protein>
<dbReference type="GO" id="GO:0004721">
    <property type="term" value="F:phosphoprotein phosphatase activity"/>
    <property type="evidence" value="ECO:0007669"/>
    <property type="project" value="TreeGrafter"/>
</dbReference>
<reference evidence="2 3" key="1">
    <citation type="journal article" date="2012" name="MBio">
        <title>De novo assembly of the Pneumocystis jirovecii genome from a single bronchoalveolar lavage fluid specimen from a patient.</title>
        <authorList>
            <person name="Cisse O.H."/>
            <person name="Pagni M."/>
            <person name="Hauser P.M."/>
        </authorList>
    </citation>
    <scope>NUCLEOTIDE SEQUENCE [LARGE SCALE GENOMIC DNA]</scope>
    <source>
        <strain evidence="2 3">SE8</strain>
    </source>
</reference>
<dbReference type="Pfam" id="PF03907">
    <property type="entry name" value="Spo7"/>
    <property type="match status" value="1"/>
</dbReference>
<keyword evidence="1" id="KW-0812">Transmembrane</keyword>
<dbReference type="GO" id="GO:0071595">
    <property type="term" value="C:Nem1-Spo7 phosphatase complex"/>
    <property type="evidence" value="ECO:0007669"/>
    <property type="project" value="TreeGrafter"/>
</dbReference>
<dbReference type="EMBL" id="CAKM01000203">
    <property type="protein sequence ID" value="CCJ29650.1"/>
    <property type="molecule type" value="Genomic_DNA"/>
</dbReference>
<dbReference type="GO" id="GO:0006998">
    <property type="term" value="P:nuclear envelope organization"/>
    <property type="evidence" value="ECO:0007669"/>
    <property type="project" value="TreeGrafter"/>
</dbReference>
<dbReference type="InParanoid" id="L0PDD2"/>
<dbReference type="InterPro" id="IPR005605">
    <property type="entry name" value="Spo7"/>
</dbReference>
<keyword evidence="1" id="KW-0472">Membrane</keyword>
<gene>
    <name evidence="2" type="ORF">PNEJI1_001225</name>
</gene>
<organism evidence="3">
    <name type="scientific">Pneumocystis jirovecii</name>
    <name type="common">Human pneumocystis pneumonia agent</name>
    <dbReference type="NCBI Taxonomy" id="42068"/>
    <lineage>
        <taxon>Eukaryota</taxon>
        <taxon>Fungi</taxon>
        <taxon>Dikarya</taxon>
        <taxon>Ascomycota</taxon>
        <taxon>Taphrinomycotina</taxon>
        <taxon>Pneumocystomycetes</taxon>
        <taxon>Pneumocystaceae</taxon>
        <taxon>Pneumocystis</taxon>
    </lineage>
</organism>
<dbReference type="VEuPathDB" id="FungiDB:PNEJI1_001225"/>
<proteinExistence type="predicted"/>
<evidence type="ECO:0000256" key="1">
    <source>
        <dbReference type="SAM" id="Phobius"/>
    </source>
</evidence>
<dbReference type="PANTHER" id="PTHR28249:SF1">
    <property type="entry name" value="SPORULATION-SPECIFIC PROTEIN SPO7"/>
    <property type="match status" value="1"/>
</dbReference>
<evidence type="ECO:0000313" key="2">
    <source>
        <dbReference type="EMBL" id="CCJ29650.1"/>
    </source>
</evidence>
<dbReference type="Proteomes" id="UP000010422">
    <property type="component" value="Unassembled WGS sequence"/>
</dbReference>
<keyword evidence="1" id="KW-1133">Transmembrane helix</keyword>
<dbReference type="GO" id="GO:0019888">
    <property type="term" value="F:protein phosphatase regulator activity"/>
    <property type="evidence" value="ECO:0007669"/>
    <property type="project" value="InterPro"/>
</dbReference>
<name>L0PDD2_PNEJI</name>
<comment type="caution">
    <text evidence="2">The sequence shown here is derived from an EMBL/GenBank/DDBJ whole genome shotgun (WGS) entry which is preliminary data.</text>
</comment>
<dbReference type="AlphaFoldDB" id="L0PDD2"/>
<feature type="transmembrane region" description="Helical" evidence="1">
    <location>
        <begin position="46"/>
        <end position="64"/>
    </location>
</feature>
<sequence length="71" mass="8808">MTDIEFSGSENEKSVLFIYHNLLMFEESLRQEYISLYLRRRKYSMFFLWLLSWIVYFFYGVFIVPSNVRML</sequence>
<dbReference type="PANTHER" id="PTHR28249">
    <property type="entry name" value="SPORULATION-SPECIFIC PROTEIN SPO7"/>
    <property type="match status" value="1"/>
</dbReference>
<evidence type="ECO:0000313" key="3">
    <source>
        <dbReference type="Proteomes" id="UP000010422"/>
    </source>
</evidence>